<proteinExistence type="predicted"/>
<accession>A0A164QFC9</accession>
<dbReference type="RefSeq" id="WP_063260133.1">
    <property type="nucleotide sequence ID" value="NZ_LJKE01000020.1"/>
</dbReference>
<dbReference type="EMBL" id="LJKE01000020">
    <property type="protein sequence ID" value="KZD71241.1"/>
    <property type="molecule type" value="Genomic_DNA"/>
</dbReference>
<dbReference type="PATRIC" id="fig|1396.535.peg.1042"/>
<dbReference type="AlphaFoldDB" id="A0A164QFC9"/>
<comment type="caution">
    <text evidence="1">The sequence shown here is derived from an EMBL/GenBank/DDBJ whole genome shotgun (WGS) entry which is preliminary data.</text>
</comment>
<sequence length="316" mass="36650">MQGWFIMDGSRVDVWDCPEYGYGVVLLHGGGRMESRYGGRQLKDVNHIEELALFQTLSWAEETDFSDINIVTDQKVWVNNQGSEKFWGQFKSYVSEKGISLEKTRNIKFYYVEDEVPEILKPHIKTAYKTSHVLSRAYLEENFEIAQQTNNRPSVEICSHEQGFYNCRLVKQGIEKTIRISAKSVMRAALKAAIHTKKEIQLTAFDGWKWDAMGVLVSKRKDDKSLIGRALKSNVVFPNGEIYKDRQQAFEHIYASSTMEERTVFIESDEEKIRVVTPTYEKIYLLEQQKDPNVLNSISLGLHKQYPYANIKRRNL</sequence>
<reference evidence="1 2" key="1">
    <citation type="submission" date="2015-09" db="EMBL/GenBank/DDBJ databases">
        <title>Bacillus cereus food isolates.</title>
        <authorList>
            <person name="Boekhorst J."/>
        </authorList>
    </citation>
    <scope>NUCLEOTIDE SEQUENCE [LARGE SCALE GENOMIC DNA]</scope>
    <source>
        <strain evidence="1 2">B4088</strain>
    </source>
</reference>
<name>A0A164QFC9_BACCE</name>
<protein>
    <recommendedName>
        <fullName evidence="3">RNase H type-1 domain-containing protein</fullName>
    </recommendedName>
</protein>
<organism evidence="1 2">
    <name type="scientific">Bacillus cereus</name>
    <dbReference type="NCBI Taxonomy" id="1396"/>
    <lineage>
        <taxon>Bacteria</taxon>
        <taxon>Bacillati</taxon>
        <taxon>Bacillota</taxon>
        <taxon>Bacilli</taxon>
        <taxon>Bacillales</taxon>
        <taxon>Bacillaceae</taxon>
        <taxon>Bacillus</taxon>
        <taxon>Bacillus cereus group</taxon>
    </lineage>
</organism>
<evidence type="ECO:0000313" key="1">
    <source>
        <dbReference type="EMBL" id="KZD71241.1"/>
    </source>
</evidence>
<dbReference type="Proteomes" id="UP000076482">
    <property type="component" value="Unassembled WGS sequence"/>
</dbReference>
<gene>
    <name evidence="1" type="ORF">B4088_0971</name>
</gene>
<evidence type="ECO:0000313" key="2">
    <source>
        <dbReference type="Proteomes" id="UP000076482"/>
    </source>
</evidence>
<evidence type="ECO:0008006" key="3">
    <source>
        <dbReference type="Google" id="ProtNLM"/>
    </source>
</evidence>